<feature type="transmembrane region" description="Helical" evidence="1">
    <location>
        <begin position="199"/>
        <end position="218"/>
    </location>
</feature>
<keyword evidence="1" id="KW-1133">Transmembrane helix</keyword>
<keyword evidence="1" id="KW-0812">Transmembrane</keyword>
<evidence type="ECO:0008006" key="4">
    <source>
        <dbReference type="Google" id="ProtNLM"/>
    </source>
</evidence>
<feature type="transmembrane region" description="Helical" evidence="1">
    <location>
        <begin position="104"/>
        <end position="122"/>
    </location>
</feature>
<comment type="caution">
    <text evidence="2">The sequence shown here is derived from an EMBL/GenBank/DDBJ whole genome shotgun (WGS) entry which is preliminary data.</text>
</comment>
<reference evidence="2" key="1">
    <citation type="submission" date="2022-07" db="EMBL/GenBank/DDBJ databases">
        <title>Genome analysis of Parmales, a sister group of diatoms, reveals the evolutionary specialization of diatoms from phago-mixotrophs to photoautotrophs.</title>
        <authorList>
            <person name="Ban H."/>
            <person name="Sato S."/>
            <person name="Yoshikawa S."/>
            <person name="Kazumasa Y."/>
            <person name="Nakamura Y."/>
            <person name="Ichinomiya M."/>
            <person name="Saitoh K."/>
            <person name="Sato N."/>
            <person name="Blanc-Mathieu R."/>
            <person name="Endo H."/>
            <person name="Kuwata A."/>
            <person name="Ogata H."/>
        </authorList>
    </citation>
    <scope>NUCLEOTIDE SEQUENCE</scope>
</reference>
<organism evidence="2 3">
    <name type="scientific">Triparma retinervis</name>
    <dbReference type="NCBI Taxonomy" id="2557542"/>
    <lineage>
        <taxon>Eukaryota</taxon>
        <taxon>Sar</taxon>
        <taxon>Stramenopiles</taxon>
        <taxon>Ochrophyta</taxon>
        <taxon>Bolidophyceae</taxon>
        <taxon>Parmales</taxon>
        <taxon>Triparmaceae</taxon>
        <taxon>Triparma</taxon>
    </lineage>
</organism>
<evidence type="ECO:0000256" key="1">
    <source>
        <dbReference type="SAM" id="Phobius"/>
    </source>
</evidence>
<name>A0A9W7E0S5_9STRA</name>
<dbReference type="Proteomes" id="UP001165082">
    <property type="component" value="Unassembled WGS sequence"/>
</dbReference>
<proteinExistence type="predicted"/>
<sequence>MVLFLLPKPIAQPLYSNLITPLVDFLQFGINDYIPTPYFGKICYITNLQKCGTAFMCLYLMSVYDTMDHLPSWVYLSLHGTYGMLWCLKEVIFPDPSWQRRATVLDHLVAFLGILGPYWYMAYSINSRRTECGMGLMAGCISAHTLGCVMMMASDSQKYFVLKARKGLIDDGWFGHCRNTNYLGEMMIYGSYAAMAQDWVGWGILVYAWTLMFGRNIMGKEERFKLKRGGEVYVDSSGMLFPDVWAWVSGKGNVKRKR</sequence>
<protein>
    <recommendedName>
        <fullName evidence="4">Steroid 5-alpha reductase C-terminal domain-containing protein</fullName>
    </recommendedName>
</protein>
<dbReference type="OrthoDB" id="67965at2759"/>
<dbReference type="Gene3D" id="1.20.120.1630">
    <property type="match status" value="1"/>
</dbReference>
<feature type="transmembrane region" description="Helical" evidence="1">
    <location>
        <begin position="134"/>
        <end position="153"/>
    </location>
</feature>
<accession>A0A9W7E0S5</accession>
<evidence type="ECO:0000313" key="2">
    <source>
        <dbReference type="EMBL" id="GMH62102.1"/>
    </source>
</evidence>
<dbReference type="AlphaFoldDB" id="A0A9W7E0S5"/>
<keyword evidence="3" id="KW-1185">Reference proteome</keyword>
<keyword evidence="1" id="KW-0472">Membrane</keyword>
<dbReference type="EMBL" id="BRXZ01001091">
    <property type="protein sequence ID" value="GMH62102.1"/>
    <property type="molecule type" value="Genomic_DNA"/>
</dbReference>
<gene>
    <name evidence="2" type="ORF">TrRE_jg6974</name>
</gene>
<evidence type="ECO:0000313" key="3">
    <source>
        <dbReference type="Proteomes" id="UP001165082"/>
    </source>
</evidence>